<feature type="transmembrane region" description="Helical" evidence="7">
    <location>
        <begin position="499"/>
        <end position="519"/>
    </location>
</feature>
<dbReference type="InterPro" id="IPR004680">
    <property type="entry name" value="Cit_transptr-like_dom"/>
</dbReference>
<dbReference type="InterPro" id="IPR051475">
    <property type="entry name" value="Diverse_Ion_Transporter"/>
</dbReference>
<feature type="transmembrane region" description="Helical" evidence="7">
    <location>
        <begin position="803"/>
        <end position="828"/>
    </location>
</feature>
<feature type="transmembrane region" description="Helical" evidence="7">
    <location>
        <begin position="459"/>
        <end position="479"/>
    </location>
</feature>
<feature type="transmembrane region" description="Helical" evidence="7">
    <location>
        <begin position="613"/>
        <end position="633"/>
    </location>
</feature>
<feature type="transmembrane region" description="Helical" evidence="7">
    <location>
        <begin position="376"/>
        <end position="396"/>
    </location>
</feature>
<dbReference type="PANTHER" id="PTHR43568">
    <property type="entry name" value="P PROTEIN"/>
    <property type="match status" value="1"/>
</dbReference>
<evidence type="ECO:0000256" key="3">
    <source>
        <dbReference type="ARBA" id="ARBA00022692"/>
    </source>
</evidence>
<accession>T1PFL4</accession>
<evidence type="ECO:0000256" key="6">
    <source>
        <dbReference type="SAM" id="MobiDB-lite"/>
    </source>
</evidence>
<protein>
    <submittedName>
        <fullName evidence="9">Citrate transporter</fullName>
    </submittedName>
</protein>
<dbReference type="PANTHER" id="PTHR43568:SF1">
    <property type="entry name" value="P PROTEIN"/>
    <property type="match status" value="1"/>
</dbReference>
<feature type="region of interest" description="Disordered" evidence="6">
    <location>
        <begin position="63"/>
        <end position="98"/>
    </location>
</feature>
<evidence type="ECO:0000256" key="2">
    <source>
        <dbReference type="ARBA" id="ARBA00022448"/>
    </source>
</evidence>
<evidence type="ECO:0000259" key="8">
    <source>
        <dbReference type="Pfam" id="PF03600"/>
    </source>
</evidence>
<sequence length="829" mass="92926">MRVKVGKRLWLRKRRSKRADSYPKPSEVTEGALQVWRALPERIRQDPSLASFRQEHERLHGYEPADVDPLPNDDADDHDHNNGKIGDGSSVHFVRSSGQNKNSNAFSQIGINVTNEMGQVRILDGRDVENNNEDQQDETEHHGHSKIKKYLIWFKIAVLLVVWGVFTAFLMSTNEHVDELKLISVPKNGTERVFPITTAELSRIGLSLTGAFRLQEAETVQDPHKRAPPLLEIYVERAYYNESGERAFDEIVSTIWKLDLVYPEFLDTTRETHKAHQFQLKPLEGDYANNTNLTELSLHFVSNIDAELPLQLSIDESPIYKKEGVIYAAVVLCGLYVMIIWEIVNRTFAAIIASTLSVGILAALNSRPSMVTIMGWIDVETLLLLFGMMILVAILSETGVFDYLAVYAYKITNGHVWPLINCLCLFTAILSSFLDNVTTVLLMTPVTIRLCEVMSLNPVPILMCMVIYSNIGGALTPVGDPPNVIIASNSFISKNGVNFAIFTLHMLPGVVLVMFTSYLQLRYKFRNISDLQFKESPEVEELRHEIHVWKRAAASLSSYSKDEELVRQTLMKKVNRLKRSLKKKMATAVEPAINYQQTLENLQAKYPIRNKPLLIKCSCALVFVISLFFLHSVPELQRLSLGWTALLGAIFLIILADIEDMEAILARVEWSTLLFFAALFILMEALSELGLIEWIGNMTENIILGVGEESRLMVAVLIILWVSAIASAFVDNIPLTTMMVKITISLAQNNTLNLPLQPLVWALAFGACLGGNGTLIGASANVVCAGVAEQHGYKFTFLQFFKVGFPVMIGSIIISTGYLLVSHVLFAWH</sequence>
<evidence type="ECO:0000256" key="1">
    <source>
        <dbReference type="ARBA" id="ARBA00004141"/>
    </source>
</evidence>
<feature type="transmembrane region" description="Helical" evidence="7">
    <location>
        <begin position="712"/>
        <end position="730"/>
    </location>
</feature>
<feature type="domain" description="Citrate transporter-like" evidence="8">
    <location>
        <begin position="336"/>
        <end position="766"/>
    </location>
</feature>
<dbReference type="AlphaFoldDB" id="T1PFL4"/>
<dbReference type="GO" id="GO:0055085">
    <property type="term" value="P:transmembrane transport"/>
    <property type="evidence" value="ECO:0007669"/>
    <property type="project" value="InterPro"/>
</dbReference>
<feature type="transmembrane region" description="Helical" evidence="7">
    <location>
        <begin position="150"/>
        <end position="171"/>
    </location>
</feature>
<organism evidence="9">
    <name type="scientific">Musca domestica</name>
    <name type="common">House fly</name>
    <dbReference type="NCBI Taxonomy" id="7370"/>
    <lineage>
        <taxon>Eukaryota</taxon>
        <taxon>Metazoa</taxon>
        <taxon>Ecdysozoa</taxon>
        <taxon>Arthropoda</taxon>
        <taxon>Hexapoda</taxon>
        <taxon>Insecta</taxon>
        <taxon>Pterygota</taxon>
        <taxon>Neoptera</taxon>
        <taxon>Endopterygota</taxon>
        <taxon>Diptera</taxon>
        <taxon>Brachycera</taxon>
        <taxon>Muscomorpha</taxon>
        <taxon>Muscoidea</taxon>
        <taxon>Muscidae</taxon>
        <taxon>Musca</taxon>
    </lineage>
</organism>
<keyword evidence="5 7" id="KW-0472">Membrane</keyword>
<feature type="transmembrane region" description="Helical" evidence="7">
    <location>
        <begin position="324"/>
        <end position="341"/>
    </location>
</feature>
<dbReference type="VEuPathDB" id="VectorBase:MDOA008239"/>
<evidence type="ECO:0000256" key="5">
    <source>
        <dbReference type="ARBA" id="ARBA00023136"/>
    </source>
</evidence>
<evidence type="ECO:0000256" key="7">
    <source>
        <dbReference type="SAM" id="Phobius"/>
    </source>
</evidence>
<dbReference type="GO" id="GO:0016020">
    <property type="term" value="C:membrane"/>
    <property type="evidence" value="ECO:0007669"/>
    <property type="project" value="UniProtKB-SubCell"/>
</dbReference>
<keyword evidence="2" id="KW-0813">Transport</keyword>
<name>T1PFL4_MUSDO</name>
<evidence type="ECO:0000313" key="9">
    <source>
        <dbReference type="EMBL" id="AFP61584.1"/>
    </source>
</evidence>
<feature type="transmembrane region" description="Helical" evidence="7">
    <location>
        <begin position="416"/>
        <end position="438"/>
    </location>
</feature>
<keyword evidence="3 7" id="KW-0812">Transmembrane</keyword>
<proteinExistence type="evidence at transcript level"/>
<evidence type="ECO:0000256" key="4">
    <source>
        <dbReference type="ARBA" id="ARBA00022989"/>
    </source>
</evidence>
<dbReference type="VEuPathDB" id="VectorBase:MDOMA2_010401"/>
<keyword evidence="4 7" id="KW-1133">Transmembrane helix</keyword>
<feature type="transmembrane region" description="Helical" evidence="7">
    <location>
        <begin position="670"/>
        <end position="692"/>
    </location>
</feature>
<dbReference type="EMBL" id="KA646955">
    <property type="protein sequence ID" value="AFP61584.1"/>
    <property type="molecule type" value="mRNA"/>
</dbReference>
<dbReference type="Pfam" id="PF03600">
    <property type="entry name" value="CitMHS"/>
    <property type="match status" value="1"/>
</dbReference>
<feature type="transmembrane region" description="Helical" evidence="7">
    <location>
        <begin position="347"/>
        <end position="364"/>
    </location>
</feature>
<reference evidence="9" key="1">
    <citation type="submission" date="2012-08" db="EMBL/GenBank/DDBJ databases">
        <title>Transcriptome of adult Musca domestica launches a platform for comparative house fly gene expression and characterization of differential gene expression among resistant and susceptible house flies.</title>
        <authorList>
            <person name="Liu N."/>
            <person name="Zhang L."/>
            <person name="Li M."/>
            <person name="Reid W."/>
        </authorList>
    </citation>
    <scope>NUCLEOTIDE SEQUENCE</scope>
    <source>
        <strain evidence="9">ALHF</strain>
        <tissue evidence="9">Whole body</tissue>
    </source>
</reference>
<dbReference type="CDD" id="cd01116">
    <property type="entry name" value="P_permease"/>
    <property type="match status" value="1"/>
</dbReference>
<feature type="transmembrane region" description="Helical" evidence="7">
    <location>
        <begin position="639"/>
        <end position="658"/>
    </location>
</feature>
<comment type="subcellular location">
    <subcellularLocation>
        <location evidence="1">Membrane</location>
        <topology evidence="1">Multi-pass membrane protein</topology>
    </subcellularLocation>
</comment>